<accession>A0A0F8Z7K3</accession>
<gene>
    <name evidence="1" type="ORF">LCGC14_2808010</name>
</gene>
<proteinExistence type="predicted"/>
<reference evidence="1" key="1">
    <citation type="journal article" date="2015" name="Nature">
        <title>Complex archaea that bridge the gap between prokaryotes and eukaryotes.</title>
        <authorList>
            <person name="Spang A."/>
            <person name="Saw J.H."/>
            <person name="Jorgensen S.L."/>
            <person name="Zaremba-Niedzwiedzka K."/>
            <person name="Martijn J."/>
            <person name="Lind A.E."/>
            <person name="van Eijk R."/>
            <person name="Schleper C."/>
            <person name="Guy L."/>
            <person name="Ettema T.J."/>
        </authorList>
    </citation>
    <scope>NUCLEOTIDE SEQUENCE</scope>
</reference>
<organism evidence="1">
    <name type="scientific">marine sediment metagenome</name>
    <dbReference type="NCBI Taxonomy" id="412755"/>
    <lineage>
        <taxon>unclassified sequences</taxon>
        <taxon>metagenomes</taxon>
        <taxon>ecological metagenomes</taxon>
    </lineage>
</organism>
<name>A0A0F8Z7K3_9ZZZZ</name>
<evidence type="ECO:0000313" key="1">
    <source>
        <dbReference type="EMBL" id="KKK81975.1"/>
    </source>
</evidence>
<sequence length="57" mass="7043">MDEELKTLKEICWRNKIGLKGYTELKAEAIKWYKKINKRISRAHWREFFNITEEDLK</sequence>
<dbReference type="AlphaFoldDB" id="A0A0F8Z7K3"/>
<protein>
    <submittedName>
        <fullName evidence="1">Uncharacterized protein</fullName>
    </submittedName>
</protein>
<dbReference type="EMBL" id="LAZR01052880">
    <property type="protein sequence ID" value="KKK81975.1"/>
    <property type="molecule type" value="Genomic_DNA"/>
</dbReference>
<comment type="caution">
    <text evidence="1">The sequence shown here is derived from an EMBL/GenBank/DDBJ whole genome shotgun (WGS) entry which is preliminary data.</text>
</comment>